<evidence type="ECO:0000313" key="2">
    <source>
        <dbReference type="Proteomes" id="UP000224915"/>
    </source>
</evidence>
<sequence length="114" mass="12184">MSFWDLHTRAVTVTSTTYGEPGPTGVPTMVTTPRVIEGVNVQQVGTSESVGSQTLVTGRWRVSCPALALWVQPGDPVTLDGDSAEYFVEGEPAHLRGGVLDHTEFVVSSRRKGA</sequence>
<evidence type="ECO:0000313" key="1">
    <source>
        <dbReference type="EMBL" id="PFG19871.1"/>
    </source>
</evidence>
<comment type="caution">
    <text evidence="1">The sequence shown here is derived from an EMBL/GenBank/DDBJ whole genome shotgun (WGS) entry which is preliminary data.</text>
</comment>
<accession>A0A2A9D0F6</accession>
<dbReference type="RefSeq" id="WP_098468931.1">
    <property type="nucleotide sequence ID" value="NZ_PDJD01000001.1"/>
</dbReference>
<dbReference type="OrthoDB" id="128799at2"/>
<organism evidence="1 2">
    <name type="scientific">Serinibacter salmoneus</name>
    <dbReference type="NCBI Taxonomy" id="556530"/>
    <lineage>
        <taxon>Bacteria</taxon>
        <taxon>Bacillati</taxon>
        <taxon>Actinomycetota</taxon>
        <taxon>Actinomycetes</taxon>
        <taxon>Micrococcales</taxon>
        <taxon>Beutenbergiaceae</taxon>
        <taxon>Serinibacter</taxon>
    </lineage>
</organism>
<dbReference type="EMBL" id="PDJD01000001">
    <property type="protein sequence ID" value="PFG19871.1"/>
    <property type="molecule type" value="Genomic_DNA"/>
</dbReference>
<reference evidence="1 2" key="1">
    <citation type="submission" date="2017-10" db="EMBL/GenBank/DDBJ databases">
        <title>Sequencing the genomes of 1000 actinobacteria strains.</title>
        <authorList>
            <person name="Klenk H.-P."/>
        </authorList>
    </citation>
    <scope>NUCLEOTIDE SEQUENCE [LARGE SCALE GENOMIC DNA]</scope>
    <source>
        <strain evidence="1 2">DSM 21801</strain>
    </source>
</reference>
<proteinExistence type="predicted"/>
<gene>
    <name evidence="1" type="ORF">ATL40_1447</name>
</gene>
<dbReference type="Proteomes" id="UP000224915">
    <property type="component" value="Unassembled WGS sequence"/>
</dbReference>
<keyword evidence="2" id="KW-1185">Reference proteome</keyword>
<evidence type="ECO:0008006" key="3">
    <source>
        <dbReference type="Google" id="ProtNLM"/>
    </source>
</evidence>
<protein>
    <recommendedName>
        <fullName evidence="3">Head-to-tail stopper</fullName>
    </recommendedName>
</protein>
<name>A0A2A9D0F6_9MICO</name>
<dbReference type="AlphaFoldDB" id="A0A2A9D0F6"/>